<dbReference type="RefSeq" id="WP_311868680.1">
    <property type="nucleotide sequence ID" value="NZ_JAUZVT010000001.1"/>
</dbReference>
<dbReference type="EMBL" id="JAUZVT010000001">
    <property type="protein sequence ID" value="MDT3329523.1"/>
    <property type="molecule type" value="Genomic_DNA"/>
</dbReference>
<evidence type="ECO:0000313" key="2">
    <source>
        <dbReference type="EMBL" id="MDT3329523.1"/>
    </source>
</evidence>
<organism evidence="2 3">
    <name type="scientific">Microbacterium aquilitoris</name>
    <dbReference type="NCBI Taxonomy" id="3067307"/>
    <lineage>
        <taxon>Bacteria</taxon>
        <taxon>Bacillati</taxon>
        <taxon>Actinomycetota</taxon>
        <taxon>Actinomycetes</taxon>
        <taxon>Micrococcales</taxon>
        <taxon>Microbacteriaceae</taxon>
        <taxon>Microbacterium</taxon>
    </lineage>
</organism>
<feature type="compositionally biased region" description="Low complexity" evidence="1">
    <location>
        <begin position="48"/>
        <end position="58"/>
    </location>
</feature>
<dbReference type="Proteomes" id="UP001262835">
    <property type="component" value="Unassembled WGS sequence"/>
</dbReference>
<proteinExistence type="predicted"/>
<protein>
    <submittedName>
        <fullName evidence="2">Uncharacterized protein</fullName>
    </submittedName>
</protein>
<evidence type="ECO:0000256" key="1">
    <source>
        <dbReference type="SAM" id="MobiDB-lite"/>
    </source>
</evidence>
<comment type="caution">
    <text evidence="2">The sequence shown here is derived from an EMBL/GenBank/DDBJ whole genome shotgun (WGS) entry which is preliminary data.</text>
</comment>
<sequence>MAESRRPRNLIPLLTLAGALAIAAVVAIVLLMNRMPAPAAAPAPGSPTPEASTPSVAPSPTPTEAEEPTASDVALGEDGFTIVADDGSELFAYGWRDDAAGAVSALTDAFGSKPSESVYEGDGTHFPDYTSYTWDGFTYFDMIPTEGGKSRDEYSIPSYVTMTGQAVDGVTVTPEFDLAIGLTADEVRSLGPDKELAMPDGEPRFFFAIDRADGAGENGELDGYSPWVDTDPADETVVSISYRPYYDF</sequence>
<accession>A0ABU3GFP8</accession>
<evidence type="ECO:0000313" key="3">
    <source>
        <dbReference type="Proteomes" id="UP001262835"/>
    </source>
</evidence>
<gene>
    <name evidence="2" type="ORF">Q9S78_02460</name>
</gene>
<keyword evidence="3" id="KW-1185">Reference proteome</keyword>
<name>A0ABU3GFP8_9MICO</name>
<feature type="region of interest" description="Disordered" evidence="1">
    <location>
        <begin position="38"/>
        <end position="75"/>
    </location>
</feature>
<reference evidence="2 3" key="1">
    <citation type="submission" date="2023-08" db="EMBL/GenBank/DDBJ databases">
        <title>Microbacterium aquilitoris sp. nov. and Microbacterium gwkjibeachense sp. nov., isolated from beach.</title>
        <authorList>
            <person name="Lee S.D."/>
            <person name="Yang H."/>
            <person name="Kim I."/>
        </authorList>
    </citation>
    <scope>NUCLEOTIDE SEQUENCE [LARGE SCALE GENOMIC DNA]</scope>
    <source>
        <strain evidence="2 3">KSW-18</strain>
    </source>
</reference>